<dbReference type="AlphaFoldDB" id="A0A0G4K3S4"/>
<dbReference type="InterPro" id="IPR056798">
    <property type="entry name" value="ADH_Fe_C"/>
</dbReference>
<sequence length="395" mass="44325">MQSFIYNNPTKVIFGKDTENMTAKEIKKLGCKKIFIVYGTKSVKESGLLEKIENIIKEENIEYEMFGGVKANPTLSHAREGVKKSIAFKSDFILGIGGGSVIDTAKAIAHGTANPDTDIWEFWTKSKTLEKSLPIGCVLTISAAGSETSNSAVLTNEETLDKRGLPTEFNRPKFAIMNPCLTFTLPYYQVACGIVDMLMHTFDRYFGDSENSVNGDNNQTTDAIAEAVLRTIFKNGLIAMKDKTDYDAMSELMWCGSLSHNTLTGLGLTFDFIVHKFGHELSAKFDCAHGASLSVMWGPWAKYCLKDKKERFIQYSKNVWNIDDDTGLKGIEKTIEYFKQINMPTNFTELGVGIQSEEVLQDLTRRCIKDGKLEFKHFRALNKEDVYNIFKMANV</sequence>
<dbReference type="OrthoDB" id="9801156at2"/>
<dbReference type="FunFam" id="3.40.50.1970:FF:000003">
    <property type="entry name" value="Alcohol dehydrogenase, iron-containing"/>
    <property type="match status" value="1"/>
</dbReference>
<evidence type="ECO:0000259" key="3">
    <source>
        <dbReference type="Pfam" id="PF00465"/>
    </source>
</evidence>
<dbReference type="CDD" id="cd08187">
    <property type="entry name" value="BDH"/>
    <property type="match status" value="1"/>
</dbReference>
<gene>
    <name evidence="5" type="ORF">BRSU_0232</name>
</gene>
<dbReference type="PANTHER" id="PTHR43633">
    <property type="entry name" value="ALCOHOL DEHYDROGENASE YQHD"/>
    <property type="match status" value="1"/>
</dbReference>
<dbReference type="GO" id="GO:0005829">
    <property type="term" value="C:cytosol"/>
    <property type="evidence" value="ECO:0007669"/>
    <property type="project" value="TreeGrafter"/>
</dbReference>
<keyword evidence="6" id="KW-1185">Reference proteome</keyword>
<dbReference type="InterPro" id="IPR044731">
    <property type="entry name" value="BDH-like"/>
</dbReference>
<accession>A0A0G4K3S4</accession>
<name>A0A0G4K3S4_9SPIR</name>
<dbReference type="Proteomes" id="UP000043763">
    <property type="component" value="Unassembled WGS sequence"/>
</dbReference>
<organism evidence="5 6">
    <name type="scientific">Brachyspira suanatina</name>
    <dbReference type="NCBI Taxonomy" id="381802"/>
    <lineage>
        <taxon>Bacteria</taxon>
        <taxon>Pseudomonadati</taxon>
        <taxon>Spirochaetota</taxon>
        <taxon>Spirochaetia</taxon>
        <taxon>Brachyspirales</taxon>
        <taxon>Brachyspiraceae</taxon>
        <taxon>Brachyspira</taxon>
    </lineage>
</organism>
<dbReference type="Pfam" id="PF00465">
    <property type="entry name" value="Fe-ADH"/>
    <property type="match status" value="1"/>
</dbReference>
<proteinExistence type="inferred from homology"/>
<evidence type="ECO:0000313" key="5">
    <source>
        <dbReference type="EMBL" id="CRF31568.1"/>
    </source>
</evidence>
<keyword evidence="2" id="KW-0560">Oxidoreductase</keyword>
<dbReference type="RefSeq" id="WP_048593392.1">
    <property type="nucleotide sequence ID" value="NZ_CVLB01000001.1"/>
</dbReference>
<evidence type="ECO:0000313" key="6">
    <source>
        <dbReference type="Proteomes" id="UP000043763"/>
    </source>
</evidence>
<dbReference type="GO" id="GO:1990362">
    <property type="term" value="F:butanol dehydrogenase (NAD+) activity"/>
    <property type="evidence" value="ECO:0007669"/>
    <property type="project" value="InterPro"/>
</dbReference>
<reference evidence="6" key="1">
    <citation type="submission" date="2015-04" db="EMBL/GenBank/DDBJ databases">
        <authorList>
            <person name="Mushtaq Mamoona"/>
        </authorList>
    </citation>
    <scope>NUCLEOTIDE SEQUENCE [LARGE SCALE GENOMIC DNA]</scope>
    <source>
        <strain evidence="6">AN4859/03</strain>
    </source>
</reference>
<dbReference type="InterPro" id="IPR001670">
    <property type="entry name" value="ADH_Fe/GldA"/>
</dbReference>
<dbReference type="GO" id="GO:0008106">
    <property type="term" value="F:alcohol dehydrogenase (NADP+) activity"/>
    <property type="evidence" value="ECO:0007669"/>
    <property type="project" value="TreeGrafter"/>
</dbReference>
<dbReference type="SUPFAM" id="SSF56796">
    <property type="entry name" value="Dehydroquinate synthase-like"/>
    <property type="match status" value="1"/>
</dbReference>
<evidence type="ECO:0000259" key="4">
    <source>
        <dbReference type="Pfam" id="PF25137"/>
    </source>
</evidence>
<comment type="similarity">
    <text evidence="1">Belongs to the iron-containing alcohol dehydrogenase family.</text>
</comment>
<evidence type="ECO:0000256" key="1">
    <source>
        <dbReference type="ARBA" id="ARBA00007358"/>
    </source>
</evidence>
<feature type="domain" description="Fe-containing alcohol dehydrogenase-like C-terminal" evidence="4">
    <location>
        <begin position="191"/>
        <end position="393"/>
    </location>
</feature>
<dbReference type="PANTHER" id="PTHR43633:SF1">
    <property type="entry name" value="ALCOHOL DEHYDROGENASE YQHD"/>
    <property type="match status" value="1"/>
</dbReference>
<dbReference type="Gene3D" id="3.40.50.1970">
    <property type="match status" value="1"/>
</dbReference>
<dbReference type="Gene3D" id="1.20.1090.10">
    <property type="entry name" value="Dehydroquinate synthase-like - alpha domain"/>
    <property type="match status" value="1"/>
</dbReference>
<feature type="domain" description="Alcohol dehydrogenase iron-type/glycerol dehydrogenase GldA" evidence="3">
    <location>
        <begin position="9"/>
        <end position="179"/>
    </location>
</feature>
<dbReference type="EMBL" id="CVLB01000001">
    <property type="protein sequence ID" value="CRF31568.1"/>
    <property type="molecule type" value="Genomic_DNA"/>
</dbReference>
<evidence type="ECO:0000256" key="2">
    <source>
        <dbReference type="ARBA" id="ARBA00023002"/>
    </source>
</evidence>
<dbReference type="GO" id="GO:1990002">
    <property type="term" value="F:methylglyoxal reductase (NADPH) (acetol producing) activity"/>
    <property type="evidence" value="ECO:0007669"/>
    <property type="project" value="TreeGrafter"/>
</dbReference>
<dbReference type="GO" id="GO:0046872">
    <property type="term" value="F:metal ion binding"/>
    <property type="evidence" value="ECO:0007669"/>
    <property type="project" value="InterPro"/>
</dbReference>
<protein>
    <submittedName>
        <fullName evidence="5">NADH-dependent butanol dehydrogenase</fullName>
    </submittedName>
</protein>
<dbReference type="Pfam" id="PF25137">
    <property type="entry name" value="ADH_Fe_C"/>
    <property type="match status" value="1"/>
</dbReference>